<proteinExistence type="predicted"/>
<accession>A0A0F6SDU1</accession>
<dbReference type="Gene3D" id="1.10.3210.10">
    <property type="entry name" value="Hypothetical protein af1432"/>
    <property type="match status" value="1"/>
</dbReference>
<dbReference type="Proteomes" id="UP000034883">
    <property type="component" value="Chromosome"/>
</dbReference>
<evidence type="ECO:0000313" key="1">
    <source>
        <dbReference type="EMBL" id="AKF04034.1"/>
    </source>
</evidence>
<gene>
    <name evidence="1" type="ORF">DB32_001183</name>
</gene>
<reference evidence="1 2" key="1">
    <citation type="submission" date="2015-03" db="EMBL/GenBank/DDBJ databases">
        <title>Genome assembly of Sandaracinus amylolyticus DSM 53668.</title>
        <authorList>
            <person name="Sharma G."/>
            <person name="Subramanian S."/>
        </authorList>
    </citation>
    <scope>NUCLEOTIDE SEQUENCE [LARGE SCALE GENOMIC DNA]</scope>
    <source>
        <strain evidence="1 2">DSM 53668</strain>
    </source>
</reference>
<sequence>MLSELTLQIEGTAHVELASLERDFASVKVSVVRVPATRGASLAEPDVDYDAWVSPRFDFWAFDRRVDAAVEAGRPLVARAPARHAVRFASEVLTRAQRCIERRNAASATERFDRILDAHAALHDLSRPLVRADLDHARDAWQWALRLDPGASEACQIAALLHDVERLESEADARIEQHAPDYRAYKEAHARAGAPRAAAIVLAAGGSEALAREVAELVENSETPGASREVRLINDADAMSFFSLNSPGFVDYFGTTHARKKVAYTIARMSARALSELPKVRLRPDVAQLVAEVIDAPFRAVEATG</sequence>
<protein>
    <recommendedName>
        <fullName evidence="3">DUF4202 domain-containing protein</fullName>
    </recommendedName>
</protein>
<keyword evidence="2" id="KW-1185">Reference proteome</keyword>
<dbReference type="SUPFAM" id="SSF109604">
    <property type="entry name" value="HD-domain/PDEase-like"/>
    <property type="match status" value="1"/>
</dbReference>
<dbReference type="AlphaFoldDB" id="A0A0F6SDU1"/>
<dbReference type="STRING" id="927083.DB32_001183"/>
<dbReference type="InterPro" id="IPR025255">
    <property type="entry name" value="DUF4202"/>
</dbReference>
<dbReference type="KEGG" id="samy:DB32_001183"/>
<organism evidence="1 2">
    <name type="scientific">Sandaracinus amylolyticus</name>
    <dbReference type="NCBI Taxonomy" id="927083"/>
    <lineage>
        <taxon>Bacteria</taxon>
        <taxon>Pseudomonadati</taxon>
        <taxon>Myxococcota</taxon>
        <taxon>Polyangia</taxon>
        <taxon>Polyangiales</taxon>
        <taxon>Sandaracinaceae</taxon>
        <taxon>Sandaracinus</taxon>
    </lineage>
</organism>
<dbReference type="EMBL" id="CP011125">
    <property type="protein sequence ID" value="AKF04034.1"/>
    <property type="molecule type" value="Genomic_DNA"/>
</dbReference>
<evidence type="ECO:0000313" key="2">
    <source>
        <dbReference type="Proteomes" id="UP000034883"/>
    </source>
</evidence>
<name>A0A0F6SDU1_9BACT</name>
<evidence type="ECO:0008006" key="3">
    <source>
        <dbReference type="Google" id="ProtNLM"/>
    </source>
</evidence>
<dbReference type="Pfam" id="PF13875">
    <property type="entry name" value="DUF4202"/>
    <property type="match status" value="1"/>
</dbReference>